<dbReference type="InterPro" id="IPR027417">
    <property type="entry name" value="P-loop_NTPase"/>
</dbReference>
<dbReference type="Pfam" id="PF06506">
    <property type="entry name" value="PrpR_N"/>
    <property type="match status" value="1"/>
</dbReference>
<reference evidence="6 7" key="1">
    <citation type="journal article" date="2007" name="Proc. Natl. Acad. Sci. U.S.A.">
        <title>Genome and proteome of long-chain alkane degrading Geobacillus thermodenitrificans NG80-2 isolated from a deep-subsurface oil reservoir.</title>
        <authorList>
            <person name="Feng L."/>
            <person name="Wang W."/>
            <person name="Cheng J."/>
            <person name="Ren Y."/>
            <person name="Zhao G."/>
            <person name="Gao C."/>
            <person name="Tang Y."/>
            <person name="Liu X."/>
            <person name="Han W."/>
            <person name="Peng X."/>
            <person name="Liu R."/>
            <person name="Wang L."/>
        </authorList>
    </citation>
    <scope>NUCLEOTIDE SEQUENCE [LARGE SCALE GENOMIC DNA]</scope>
    <source>
        <strain evidence="6 7">NG80-2</strain>
    </source>
</reference>
<keyword evidence="1" id="KW-0547">Nucleotide-binding</keyword>
<dbReference type="Gene3D" id="3.40.50.300">
    <property type="entry name" value="P-loop containing nucleotide triphosphate hydrolases"/>
    <property type="match status" value="1"/>
</dbReference>
<dbReference type="InterPro" id="IPR002078">
    <property type="entry name" value="Sigma_54_int"/>
</dbReference>
<dbReference type="eggNOG" id="COG3829">
    <property type="taxonomic scope" value="Bacteria"/>
</dbReference>
<protein>
    <submittedName>
        <fullName evidence="6">Sigma-L-dependent transcriptional regulator</fullName>
    </submittedName>
</protein>
<dbReference type="GO" id="GO:0005524">
    <property type="term" value="F:ATP binding"/>
    <property type="evidence" value="ECO:0007669"/>
    <property type="project" value="UniProtKB-KW"/>
</dbReference>
<dbReference type="KEGG" id="gtn:GTNG_3229"/>
<evidence type="ECO:0000256" key="2">
    <source>
        <dbReference type="ARBA" id="ARBA00022840"/>
    </source>
</evidence>
<proteinExistence type="predicted"/>
<dbReference type="GO" id="GO:0043565">
    <property type="term" value="F:sequence-specific DNA binding"/>
    <property type="evidence" value="ECO:0007669"/>
    <property type="project" value="InterPro"/>
</dbReference>
<gene>
    <name evidence="6" type="ordered locus">GTNG_3229</name>
</gene>
<dbReference type="Pfam" id="PF14532">
    <property type="entry name" value="Sigma54_activ_2"/>
    <property type="match status" value="1"/>
</dbReference>
<evidence type="ECO:0000256" key="1">
    <source>
        <dbReference type="ARBA" id="ARBA00022741"/>
    </source>
</evidence>
<dbReference type="InterPro" id="IPR002197">
    <property type="entry name" value="HTH_Fis"/>
</dbReference>
<dbReference type="AlphaFoldDB" id="A4ITB8"/>
<dbReference type="Gene3D" id="1.10.8.60">
    <property type="match status" value="1"/>
</dbReference>
<dbReference type="Gene3D" id="1.10.10.60">
    <property type="entry name" value="Homeodomain-like"/>
    <property type="match status" value="1"/>
</dbReference>
<dbReference type="Gene3D" id="3.40.50.10660">
    <property type="entry name" value="PrpR receptor domain-like"/>
    <property type="match status" value="1"/>
</dbReference>
<dbReference type="Proteomes" id="UP000001578">
    <property type="component" value="Chromosome"/>
</dbReference>
<dbReference type="Gene3D" id="3.40.50.2300">
    <property type="match status" value="1"/>
</dbReference>
<dbReference type="PRINTS" id="PR01590">
    <property type="entry name" value="HTHFIS"/>
</dbReference>
<dbReference type="Pfam" id="PF25601">
    <property type="entry name" value="AAA_lid_14"/>
    <property type="match status" value="1"/>
</dbReference>
<dbReference type="Gene3D" id="3.30.450.20">
    <property type="entry name" value="PAS domain"/>
    <property type="match status" value="1"/>
</dbReference>
<dbReference type="GO" id="GO:0006355">
    <property type="term" value="P:regulation of DNA-templated transcription"/>
    <property type="evidence" value="ECO:0007669"/>
    <property type="project" value="InterPro"/>
</dbReference>
<sequence length="593" mass="67624">MDMNIKTLLIAPYPGLKELASTLAKEQQELDLTVVQGDLQEAIPIVKQYEKEGFDLVISRGGTAQLLRQYTSLPVIEIQVSGYDILRILTLVKDYHAHHWIIGFTNICQGFVSVSNLLDIQIPYTIIHDQKEVDEAVKEAKAAGAQTIIGDTVTCRTAEAHGLQSILITSGKESVIEAFEQAKQTYQMLKNTAKEVKRYKQLLHQSRVAIAVYNEQGTIEYASPAFQNRFNWMKNNSNESSIYACFPFLDHEYNELCRAIAPVEIQSTCIVNDKRMHLRQGCLNKDPLEPHYYIRLAESTELQEEHDLTVSAVQPTMRSFSQIIGNSESIHRVIEQGKRAAMHREPVALYGEQGSGKKTLAGIIHCEGKQTGGMLLHVRITADDDQLIDHLHSIFTYREGGTCVLQGVELLPLLRQDEISQLIATAVVRIIFLFENDPAHLARQKQLSHHLFKQFKANQIRLPSLSEYTEDLEKYARKFIAQYNVKYGKQVVGIDEAALKWLHRHHWKGNLQELNKVMEQAIQIARHEYIQVEDLKTIGFLDSGNDLCLDLHKPLAEIEKEIIWKVLEEENMNQTRAAKRLGINRSTLWRKLK</sequence>
<keyword evidence="4" id="KW-0804">Transcription</keyword>
<dbReference type="PROSITE" id="PS50045">
    <property type="entry name" value="SIGMA54_INTERACT_4"/>
    <property type="match status" value="1"/>
</dbReference>
<dbReference type="GO" id="GO:0000156">
    <property type="term" value="F:phosphorelay response regulator activity"/>
    <property type="evidence" value="ECO:0007669"/>
    <property type="project" value="InterPro"/>
</dbReference>
<dbReference type="SUPFAM" id="SSF46689">
    <property type="entry name" value="Homeodomain-like"/>
    <property type="match status" value="1"/>
</dbReference>
<evidence type="ECO:0000313" key="6">
    <source>
        <dbReference type="EMBL" id="ABO68572.1"/>
    </source>
</evidence>
<keyword evidence="2" id="KW-0067">ATP-binding</keyword>
<dbReference type="SUPFAM" id="SSF55785">
    <property type="entry name" value="PYP-like sensor domain (PAS domain)"/>
    <property type="match status" value="1"/>
</dbReference>
<dbReference type="PANTHER" id="PTHR32071">
    <property type="entry name" value="TRANSCRIPTIONAL REGULATORY PROTEIN"/>
    <property type="match status" value="1"/>
</dbReference>
<name>A4ITB8_GEOTN</name>
<evidence type="ECO:0000313" key="7">
    <source>
        <dbReference type="Proteomes" id="UP000001578"/>
    </source>
</evidence>
<dbReference type="EMBL" id="CP000557">
    <property type="protein sequence ID" value="ABO68572.1"/>
    <property type="molecule type" value="Genomic_DNA"/>
</dbReference>
<organism evidence="6 7">
    <name type="scientific">Geobacillus thermodenitrificans (strain NG80-2)</name>
    <dbReference type="NCBI Taxonomy" id="420246"/>
    <lineage>
        <taxon>Bacteria</taxon>
        <taxon>Bacillati</taxon>
        <taxon>Bacillota</taxon>
        <taxon>Bacilli</taxon>
        <taxon>Bacillales</taxon>
        <taxon>Anoxybacillaceae</taxon>
        <taxon>Geobacillus</taxon>
    </lineage>
</organism>
<dbReference type="SUPFAM" id="SSF52540">
    <property type="entry name" value="P-loop containing nucleoside triphosphate hydrolases"/>
    <property type="match status" value="1"/>
</dbReference>
<keyword evidence="3" id="KW-0805">Transcription regulation</keyword>
<feature type="domain" description="Sigma-54 factor interaction" evidence="5">
    <location>
        <begin position="323"/>
        <end position="523"/>
    </location>
</feature>
<evidence type="ECO:0000259" key="5">
    <source>
        <dbReference type="PROSITE" id="PS50045"/>
    </source>
</evidence>
<dbReference type="Pfam" id="PF02954">
    <property type="entry name" value="HTH_8"/>
    <property type="match status" value="1"/>
</dbReference>
<dbReference type="InterPro" id="IPR058031">
    <property type="entry name" value="AAA_lid_NorR"/>
</dbReference>
<evidence type="ECO:0000256" key="4">
    <source>
        <dbReference type="ARBA" id="ARBA00023163"/>
    </source>
</evidence>
<accession>A4ITB8</accession>
<dbReference type="InterPro" id="IPR035965">
    <property type="entry name" value="PAS-like_dom_sf"/>
</dbReference>
<dbReference type="InterPro" id="IPR009057">
    <property type="entry name" value="Homeodomain-like_sf"/>
</dbReference>
<evidence type="ECO:0000256" key="3">
    <source>
        <dbReference type="ARBA" id="ARBA00023015"/>
    </source>
</evidence>
<dbReference type="HOGENOM" id="CLU_000445_8_5_9"/>
<dbReference type="InterPro" id="IPR010524">
    <property type="entry name" value="Sig_transdc_resp-reg_PrpR_N"/>
</dbReference>
<dbReference type="SUPFAM" id="SSF159800">
    <property type="entry name" value="PrpR receptor domain-like"/>
    <property type="match status" value="1"/>
</dbReference>